<gene>
    <name evidence="3" type="ORF">DXH78_02130</name>
</gene>
<keyword evidence="4" id="KW-1185">Reference proteome</keyword>
<sequence length="168" mass="18165">MSDMMHETGGAGPSHRGVEIGVTIFVALIGLIAVIGSLQVGAGWGSDGPQAGFFPFYIGLSILISSAVNLMHAWNTKGDGKVFATWLQLRQVSSVVVPTTIYVFAIPYIGIYVASIILIAVFMTWLGRYRPQVTLPIAIGMPILVFVIFEKWFLVPLPKGPVEKLLGF</sequence>
<dbReference type="InterPro" id="IPR009936">
    <property type="entry name" value="DUF1468"/>
</dbReference>
<feature type="domain" description="DUF1468" evidence="2">
    <location>
        <begin position="24"/>
        <end position="158"/>
    </location>
</feature>
<dbReference type="Proteomes" id="UP000263993">
    <property type="component" value="Unassembled WGS sequence"/>
</dbReference>
<keyword evidence="1" id="KW-1133">Transmembrane helix</keyword>
<keyword evidence="1" id="KW-0812">Transmembrane</keyword>
<accession>A0A371B7R6</accession>
<organism evidence="3 4">
    <name type="scientific">Undibacter mobilis</name>
    <dbReference type="NCBI Taxonomy" id="2292256"/>
    <lineage>
        <taxon>Bacteria</taxon>
        <taxon>Pseudomonadati</taxon>
        <taxon>Pseudomonadota</taxon>
        <taxon>Alphaproteobacteria</taxon>
        <taxon>Hyphomicrobiales</taxon>
        <taxon>Nitrobacteraceae</taxon>
        <taxon>Undibacter</taxon>
    </lineage>
</organism>
<dbReference type="RefSeq" id="WP_115515518.1">
    <property type="nucleotide sequence ID" value="NZ_QRGO01000001.1"/>
</dbReference>
<dbReference type="EMBL" id="QRGO01000001">
    <property type="protein sequence ID" value="RDV03493.1"/>
    <property type="molecule type" value="Genomic_DNA"/>
</dbReference>
<evidence type="ECO:0000259" key="2">
    <source>
        <dbReference type="Pfam" id="PF07331"/>
    </source>
</evidence>
<keyword evidence="1" id="KW-0472">Membrane</keyword>
<evidence type="ECO:0000256" key="1">
    <source>
        <dbReference type="SAM" id="Phobius"/>
    </source>
</evidence>
<feature type="transmembrane region" description="Helical" evidence="1">
    <location>
        <begin position="133"/>
        <end position="154"/>
    </location>
</feature>
<dbReference type="OrthoDB" id="6183775at2"/>
<comment type="caution">
    <text evidence="3">The sequence shown here is derived from an EMBL/GenBank/DDBJ whole genome shotgun (WGS) entry which is preliminary data.</text>
</comment>
<proteinExistence type="predicted"/>
<reference evidence="4" key="1">
    <citation type="submission" date="2018-08" db="EMBL/GenBank/DDBJ databases">
        <authorList>
            <person name="Kim S.-J."/>
            <person name="Jung G.-Y."/>
        </authorList>
    </citation>
    <scope>NUCLEOTIDE SEQUENCE [LARGE SCALE GENOMIC DNA]</scope>
    <source>
        <strain evidence="4">GY_H</strain>
    </source>
</reference>
<protein>
    <submittedName>
        <fullName evidence="3">Tripartite tricarboxylate transporter TctB family protein</fullName>
    </submittedName>
</protein>
<feature type="transmembrane region" description="Helical" evidence="1">
    <location>
        <begin position="20"/>
        <end position="42"/>
    </location>
</feature>
<feature type="transmembrane region" description="Helical" evidence="1">
    <location>
        <begin position="54"/>
        <end position="74"/>
    </location>
</feature>
<evidence type="ECO:0000313" key="3">
    <source>
        <dbReference type="EMBL" id="RDV03493.1"/>
    </source>
</evidence>
<name>A0A371B7R6_9BRAD</name>
<dbReference type="AlphaFoldDB" id="A0A371B7R6"/>
<evidence type="ECO:0000313" key="4">
    <source>
        <dbReference type="Proteomes" id="UP000263993"/>
    </source>
</evidence>
<dbReference type="Pfam" id="PF07331">
    <property type="entry name" value="TctB"/>
    <property type="match status" value="1"/>
</dbReference>
<feature type="transmembrane region" description="Helical" evidence="1">
    <location>
        <begin position="101"/>
        <end position="126"/>
    </location>
</feature>